<gene>
    <name evidence="1" type="ORF">AB0I48_12310</name>
</gene>
<name>A0ABV3FSD0_9NOCA</name>
<dbReference type="Proteomes" id="UP001551695">
    <property type="component" value="Unassembled WGS sequence"/>
</dbReference>
<keyword evidence="2" id="KW-1185">Reference proteome</keyword>
<evidence type="ECO:0000313" key="1">
    <source>
        <dbReference type="EMBL" id="MEV0708341.1"/>
    </source>
</evidence>
<dbReference type="EMBL" id="JBFAKC010000005">
    <property type="protein sequence ID" value="MEV0708341.1"/>
    <property type="molecule type" value="Genomic_DNA"/>
</dbReference>
<proteinExistence type="predicted"/>
<dbReference type="RefSeq" id="WP_109524756.1">
    <property type="nucleotide sequence ID" value="NZ_JBEXKW010000049.1"/>
</dbReference>
<sequence>MDDADRAQARVFLQLLAVQVGSLTREIAMTGSGSSATQRLETELRDVRRYMDRLRHRFPDVVSHR</sequence>
<reference evidence="1 2" key="1">
    <citation type="submission" date="2024-06" db="EMBL/GenBank/DDBJ databases">
        <title>The Natural Products Discovery Center: Release of the First 8490 Sequenced Strains for Exploring Actinobacteria Biosynthetic Diversity.</title>
        <authorList>
            <person name="Kalkreuter E."/>
            <person name="Kautsar S.A."/>
            <person name="Yang D."/>
            <person name="Bader C.D."/>
            <person name="Teijaro C.N."/>
            <person name="Fluegel L."/>
            <person name="Davis C.M."/>
            <person name="Simpson J.R."/>
            <person name="Lauterbach L."/>
            <person name="Steele A.D."/>
            <person name="Gui C."/>
            <person name="Meng S."/>
            <person name="Li G."/>
            <person name="Viehrig K."/>
            <person name="Ye F."/>
            <person name="Su P."/>
            <person name="Kiefer A.F."/>
            <person name="Nichols A."/>
            <person name="Cepeda A.J."/>
            <person name="Yan W."/>
            <person name="Fan B."/>
            <person name="Jiang Y."/>
            <person name="Adhikari A."/>
            <person name="Zheng C.-J."/>
            <person name="Schuster L."/>
            <person name="Cowan T.M."/>
            <person name="Smanski M.J."/>
            <person name="Chevrette M.G."/>
            <person name="De Carvalho L.P.S."/>
            <person name="Shen B."/>
        </authorList>
    </citation>
    <scope>NUCLEOTIDE SEQUENCE [LARGE SCALE GENOMIC DNA]</scope>
    <source>
        <strain evidence="1 2">NPDC050403</strain>
    </source>
</reference>
<accession>A0ABV3FSD0</accession>
<organism evidence="1 2">
    <name type="scientific">Nocardia aurea</name>
    <dbReference type="NCBI Taxonomy" id="2144174"/>
    <lineage>
        <taxon>Bacteria</taxon>
        <taxon>Bacillati</taxon>
        <taxon>Actinomycetota</taxon>
        <taxon>Actinomycetes</taxon>
        <taxon>Mycobacteriales</taxon>
        <taxon>Nocardiaceae</taxon>
        <taxon>Nocardia</taxon>
    </lineage>
</organism>
<protein>
    <submittedName>
        <fullName evidence="1">Uncharacterized protein</fullName>
    </submittedName>
</protein>
<evidence type="ECO:0000313" key="2">
    <source>
        <dbReference type="Proteomes" id="UP001551695"/>
    </source>
</evidence>
<comment type="caution">
    <text evidence="1">The sequence shown here is derived from an EMBL/GenBank/DDBJ whole genome shotgun (WGS) entry which is preliminary data.</text>
</comment>